<feature type="transmembrane region" description="Helical" evidence="5">
    <location>
        <begin position="172"/>
        <end position="191"/>
    </location>
</feature>
<dbReference type="EMBL" id="SMFZ01000001">
    <property type="protein sequence ID" value="TCK27304.1"/>
    <property type="molecule type" value="Genomic_DNA"/>
</dbReference>
<protein>
    <submittedName>
        <fullName evidence="6">BASS family bile acid:Na+ symporter</fullName>
    </submittedName>
</protein>
<organism evidence="6 7">
    <name type="scientific">Pseudonocardia endophytica</name>
    <dbReference type="NCBI Taxonomy" id="401976"/>
    <lineage>
        <taxon>Bacteria</taxon>
        <taxon>Bacillati</taxon>
        <taxon>Actinomycetota</taxon>
        <taxon>Actinomycetes</taxon>
        <taxon>Pseudonocardiales</taxon>
        <taxon>Pseudonocardiaceae</taxon>
        <taxon>Pseudonocardia</taxon>
    </lineage>
</organism>
<dbReference type="Gene3D" id="1.20.1530.20">
    <property type="match status" value="1"/>
</dbReference>
<feature type="transmembrane region" description="Helical" evidence="5">
    <location>
        <begin position="141"/>
        <end position="160"/>
    </location>
</feature>
<evidence type="ECO:0000256" key="5">
    <source>
        <dbReference type="SAM" id="Phobius"/>
    </source>
</evidence>
<feature type="transmembrane region" description="Helical" evidence="5">
    <location>
        <begin position="40"/>
        <end position="61"/>
    </location>
</feature>
<evidence type="ECO:0000256" key="2">
    <source>
        <dbReference type="ARBA" id="ARBA00022692"/>
    </source>
</evidence>
<comment type="subcellular location">
    <subcellularLocation>
        <location evidence="1">Membrane</location>
        <topology evidence="1">Multi-pass membrane protein</topology>
    </subcellularLocation>
</comment>
<dbReference type="GO" id="GO:0016020">
    <property type="term" value="C:membrane"/>
    <property type="evidence" value="ECO:0007669"/>
    <property type="project" value="UniProtKB-SubCell"/>
</dbReference>
<evidence type="ECO:0000256" key="3">
    <source>
        <dbReference type="ARBA" id="ARBA00022989"/>
    </source>
</evidence>
<gene>
    <name evidence="6" type="ORF">EV378_3172</name>
</gene>
<feature type="transmembrane region" description="Helical" evidence="5">
    <location>
        <begin position="231"/>
        <end position="252"/>
    </location>
</feature>
<sequence>MSEVLVTVGLPIALAIVMLGLGLSLTVADFARVARRPRAVAAALVTQLALLPLVCFGLVILAGLDPLLAVGMMLLAASPGGTTANLFSHLFRGDVALNITLTAVNSILAVVTLPLVVNLSLAWFRPVVDGGTLGLDLAKSAQVFAVVLVPVAIGMLIRRVRPSFADRADRPVRILSAVVLAAVIVGAILAEEDFVDYVVEVGVVTVVFCLISLAAGYLLPRLLRVGHAQSVASAFEVGIHNSTIAITIALSVLGDERLAVPAAVYGVLMFPLAVGAGVLLRRLAPAPLSAGDTVPS</sequence>
<dbReference type="PANTHER" id="PTHR10361:SF24">
    <property type="entry name" value="P3 PROTEIN"/>
    <property type="match status" value="1"/>
</dbReference>
<dbReference type="InterPro" id="IPR004710">
    <property type="entry name" value="Bilac:Na_transpt"/>
</dbReference>
<feature type="transmembrane region" description="Helical" evidence="5">
    <location>
        <begin position="6"/>
        <end position="28"/>
    </location>
</feature>
<feature type="transmembrane region" description="Helical" evidence="5">
    <location>
        <begin position="99"/>
        <end position="121"/>
    </location>
</feature>
<keyword evidence="4 5" id="KW-0472">Membrane</keyword>
<dbReference type="RefSeq" id="WP_132425844.1">
    <property type="nucleotide sequence ID" value="NZ_SMFZ01000001.1"/>
</dbReference>
<dbReference type="AlphaFoldDB" id="A0A4R1HX21"/>
<evidence type="ECO:0000313" key="7">
    <source>
        <dbReference type="Proteomes" id="UP000295560"/>
    </source>
</evidence>
<evidence type="ECO:0000256" key="1">
    <source>
        <dbReference type="ARBA" id="ARBA00004141"/>
    </source>
</evidence>
<evidence type="ECO:0000256" key="4">
    <source>
        <dbReference type="ARBA" id="ARBA00023136"/>
    </source>
</evidence>
<keyword evidence="3 5" id="KW-1133">Transmembrane helix</keyword>
<keyword evidence="2 5" id="KW-0812">Transmembrane</keyword>
<dbReference type="InterPro" id="IPR002657">
    <property type="entry name" value="BilAc:Na_symport/Acr3"/>
</dbReference>
<reference evidence="6 7" key="1">
    <citation type="submission" date="2019-03" db="EMBL/GenBank/DDBJ databases">
        <title>Sequencing the genomes of 1000 actinobacteria strains.</title>
        <authorList>
            <person name="Klenk H.-P."/>
        </authorList>
    </citation>
    <scope>NUCLEOTIDE SEQUENCE [LARGE SCALE GENOMIC DNA]</scope>
    <source>
        <strain evidence="6 7">DSM 44969</strain>
    </source>
</reference>
<dbReference type="Pfam" id="PF01758">
    <property type="entry name" value="SBF"/>
    <property type="match status" value="1"/>
</dbReference>
<accession>A0A4R1HX21</accession>
<feature type="transmembrane region" description="Helical" evidence="5">
    <location>
        <begin position="197"/>
        <end position="219"/>
    </location>
</feature>
<proteinExistence type="predicted"/>
<dbReference type="InterPro" id="IPR038770">
    <property type="entry name" value="Na+/solute_symporter_sf"/>
</dbReference>
<feature type="transmembrane region" description="Helical" evidence="5">
    <location>
        <begin position="67"/>
        <end position="87"/>
    </location>
</feature>
<dbReference type="Proteomes" id="UP000295560">
    <property type="component" value="Unassembled WGS sequence"/>
</dbReference>
<evidence type="ECO:0000313" key="6">
    <source>
        <dbReference type="EMBL" id="TCK27304.1"/>
    </source>
</evidence>
<feature type="transmembrane region" description="Helical" evidence="5">
    <location>
        <begin position="258"/>
        <end position="280"/>
    </location>
</feature>
<dbReference type="OrthoDB" id="9806785at2"/>
<keyword evidence="7" id="KW-1185">Reference proteome</keyword>
<comment type="caution">
    <text evidence="6">The sequence shown here is derived from an EMBL/GenBank/DDBJ whole genome shotgun (WGS) entry which is preliminary data.</text>
</comment>
<dbReference type="PANTHER" id="PTHR10361">
    <property type="entry name" value="SODIUM-BILE ACID COTRANSPORTER"/>
    <property type="match status" value="1"/>
</dbReference>
<name>A0A4R1HX21_PSEEN</name>